<dbReference type="Gene3D" id="3.40.50.800">
    <property type="entry name" value="Anticodon-binding domain"/>
    <property type="match status" value="1"/>
</dbReference>
<organism evidence="11 12">
    <name type="scientific">Schizothecium vesticola</name>
    <dbReference type="NCBI Taxonomy" id="314040"/>
    <lineage>
        <taxon>Eukaryota</taxon>
        <taxon>Fungi</taxon>
        <taxon>Dikarya</taxon>
        <taxon>Ascomycota</taxon>
        <taxon>Pezizomycotina</taxon>
        <taxon>Sordariomycetes</taxon>
        <taxon>Sordariomycetidae</taxon>
        <taxon>Sordariales</taxon>
        <taxon>Schizotheciaceae</taxon>
        <taxon>Schizothecium</taxon>
    </lineage>
</organism>
<dbReference type="InterPro" id="IPR002314">
    <property type="entry name" value="aa-tRNA-synt_IIb"/>
</dbReference>
<evidence type="ECO:0000259" key="10">
    <source>
        <dbReference type="PROSITE" id="PS50862"/>
    </source>
</evidence>
<proteinExistence type="inferred from homology"/>
<protein>
    <recommendedName>
        <fullName evidence="2">proline--tRNA ligase</fullName>
        <ecNumber evidence="2">6.1.1.15</ecNumber>
    </recommendedName>
    <alternativeName>
        <fullName evidence="8">Prolyl-tRNA synthetase</fullName>
    </alternativeName>
</protein>
<keyword evidence="7" id="KW-0030">Aminoacyl-tRNA synthetase</keyword>
<dbReference type="GO" id="GO:0004827">
    <property type="term" value="F:proline-tRNA ligase activity"/>
    <property type="evidence" value="ECO:0007669"/>
    <property type="project" value="UniProtKB-EC"/>
</dbReference>
<evidence type="ECO:0000313" key="12">
    <source>
        <dbReference type="Proteomes" id="UP001172155"/>
    </source>
</evidence>
<name>A0AA40KCQ8_9PEZI</name>
<dbReference type="SUPFAM" id="SSF52954">
    <property type="entry name" value="Class II aaRS ABD-related"/>
    <property type="match status" value="1"/>
</dbReference>
<evidence type="ECO:0000256" key="6">
    <source>
        <dbReference type="ARBA" id="ARBA00022917"/>
    </source>
</evidence>
<dbReference type="GO" id="GO:0005524">
    <property type="term" value="F:ATP binding"/>
    <property type="evidence" value="ECO:0007669"/>
    <property type="project" value="UniProtKB-KW"/>
</dbReference>
<comment type="similarity">
    <text evidence="1">Belongs to the class-II aminoacyl-tRNA synthetase family.</text>
</comment>
<evidence type="ECO:0000256" key="7">
    <source>
        <dbReference type="ARBA" id="ARBA00023146"/>
    </source>
</evidence>
<dbReference type="InterPro" id="IPR004154">
    <property type="entry name" value="Anticodon-bd"/>
</dbReference>
<accession>A0AA40KCQ8</accession>
<dbReference type="GO" id="GO:0005739">
    <property type="term" value="C:mitochondrion"/>
    <property type="evidence" value="ECO:0007669"/>
    <property type="project" value="TreeGrafter"/>
</dbReference>
<evidence type="ECO:0000256" key="8">
    <source>
        <dbReference type="ARBA" id="ARBA00029731"/>
    </source>
</evidence>
<keyword evidence="4" id="KW-0547">Nucleotide-binding</keyword>
<sequence>MSATAKLLRQVPRLSRAWIPSGGIAATGSEDGHLKLIRAGYLRQSHSGIFQMLPLGLRVQDKIERLVVKYMEGSISASRVSLSSISSQALWEKSGRLQNVSSELFKFSDRKETDFLLAPTHEEEITTLVARTIKSYKELPLRLYQITRKYRDELRPRHGLLRGREFTMKDLYTFDSSAESASDTYHAVRAAYAALFAEVKLPVLAARASSGDMGGALSHEYLLPIAIGDDHVVHCNNCDYVVNEEIAGPSATRGSPADDELGVWRGITKDRLTLVNVWYPKRFIVAGSEETRENTDADIDIRSVKSIVPALDTAVDDAVPLWAAAMANSPLETMRLLNLADGRLPSSVRQDLVQGKQGAEMWPGQLHGMSPPPLLVSGSIERNSPGNGLLRVRDGDGCPRCSLGTLKVERALELGHTFDLGTRYSEPLGLAVAVPPATKKEPVFMGCHGIGISRIIGAVAEHLADGAGLNWPVAIAPYSCVVVPGKEEDLEGAIRVHAHVASSADSESNLLDLVVDDRRMSLPWKLRDADLIGFPVMIILGRGWRASQCVEVQCRQLKLREDVEWDRLPEFIDELHKRLS</sequence>
<dbReference type="Gene3D" id="3.30.930.10">
    <property type="entry name" value="Bira Bifunctional Protein, Domain 2"/>
    <property type="match status" value="2"/>
</dbReference>
<dbReference type="PRINTS" id="PR01046">
    <property type="entry name" value="TRNASYNTHPRO"/>
</dbReference>
<dbReference type="EMBL" id="JAUKUD010000001">
    <property type="protein sequence ID" value="KAK0754051.1"/>
    <property type="molecule type" value="Genomic_DNA"/>
</dbReference>
<dbReference type="SUPFAM" id="SSF55681">
    <property type="entry name" value="Class II aaRS and biotin synthetases"/>
    <property type="match status" value="1"/>
</dbReference>
<evidence type="ECO:0000256" key="5">
    <source>
        <dbReference type="ARBA" id="ARBA00022840"/>
    </source>
</evidence>
<evidence type="ECO:0000256" key="1">
    <source>
        <dbReference type="ARBA" id="ARBA00008226"/>
    </source>
</evidence>
<reference evidence="11" key="1">
    <citation type="submission" date="2023-06" db="EMBL/GenBank/DDBJ databases">
        <title>Genome-scale phylogeny and comparative genomics of the fungal order Sordariales.</title>
        <authorList>
            <consortium name="Lawrence Berkeley National Laboratory"/>
            <person name="Hensen N."/>
            <person name="Bonometti L."/>
            <person name="Westerberg I."/>
            <person name="Brannstrom I.O."/>
            <person name="Guillou S."/>
            <person name="Cros-Aarteil S."/>
            <person name="Calhoun S."/>
            <person name="Haridas S."/>
            <person name="Kuo A."/>
            <person name="Mondo S."/>
            <person name="Pangilinan J."/>
            <person name="Riley R."/>
            <person name="LaButti K."/>
            <person name="Andreopoulos B."/>
            <person name="Lipzen A."/>
            <person name="Chen C."/>
            <person name="Yanf M."/>
            <person name="Daum C."/>
            <person name="Ng V."/>
            <person name="Clum A."/>
            <person name="Steindorff A."/>
            <person name="Ohm R."/>
            <person name="Martin F."/>
            <person name="Silar P."/>
            <person name="Natvig D."/>
            <person name="Lalanne C."/>
            <person name="Gautier V."/>
            <person name="Ament-velasquez S.L."/>
            <person name="Kruys A."/>
            <person name="Hutchinson M.I."/>
            <person name="Powell A.J."/>
            <person name="Barry K."/>
            <person name="Miller A.N."/>
            <person name="Grigoriev I.V."/>
            <person name="Debuchy R."/>
            <person name="Gladieux P."/>
            <person name="Thoren M.H."/>
            <person name="Johannesson H."/>
        </authorList>
    </citation>
    <scope>NUCLEOTIDE SEQUENCE</scope>
    <source>
        <strain evidence="11">SMH3187-1</strain>
    </source>
</reference>
<dbReference type="InterPro" id="IPR050062">
    <property type="entry name" value="Pro-tRNA_synthetase"/>
</dbReference>
<comment type="caution">
    <text evidence="11">The sequence shown here is derived from an EMBL/GenBank/DDBJ whole genome shotgun (WGS) entry which is preliminary data.</text>
</comment>
<gene>
    <name evidence="11" type="ORF">B0T18DRAFT_313485</name>
</gene>
<dbReference type="Proteomes" id="UP001172155">
    <property type="component" value="Unassembled WGS sequence"/>
</dbReference>
<feature type="domain" description="Aminoacyl-transfer RNA synthetases class-II family profile" evidence="10">
    <location>
        <begin position="56"/>
        <end position="484"/>
    </location>
</feature>
<dbReference type="EC" id="6.1.1.15" evidence="2"/>
<dbReference type="PANTHER" id="PTHR42753:SF2">
    <property type="entry name" value="PROLINE--TRNA LIGASE"/>
    <property type="match status" value="1"/>
</dbReference>
<keyword evidence="3" id="KW-0436">Ligase</keyword>
<dbReference type="InterPro" id="IPR002316">
    <property type="entry name" value="Pro-tRNA-ligase_IIa"/>
</dbReference>
<keyword evidence="12" id="KW-1185">Reference proteome</keyword>
<evidence type="ECO:0000256" key="3">
    <source>
        <dbReference type="ARBA" id="ARBA00022598"/>
    </source>
</evidence>
<evidence type="ECO:0000256" key="9">
    <source>
        <dbReference type="ARBA" id="ARBA00047671"/>
    </source>
</evidence>
<dbReference type="InterPro" id="IPR006195">
    <property type="entry name" value="aa-tRNA-synth_II"/>
</dbReference>
<dbReference type="Pfam" id="PF00587">
    <property type="entry name" value="tRNA-synt_2b"/>
    <property type="match status" value="1"/>
</dbReference>
<keyword evidence="5" id="KW-0067">ATP-binding</keyword>
<dbReference type="PROSITE" id="PS50862">
    <property type="entry name" value="AA_TRNA_LIGASE_II"/>
    <property type="match status" value="1"/>
</dbReference>
<dbReference type="InterPro" id="IPR036621">
    <property type="entry name" value="Anticodon-bd_dom_sf"/>
</dbReference>
<dbReference type="AlphaFoldDB" id="A0AA40KCQ8"/>
<evidence type="ECO:0000313" key="11">
    <source>
        <dbReference type="EMBL" id="KAK0754051.1"/>
    </source>
</evidence>
<evidence type="ECO:0000256" key="2">
    <source>
        <dbReference type="ARBA" id="ARBA00012831"/>
    </source>
</evidence>
<dbReference type="Pfam" id="PF03129">
    <property type="entry name" value="HGTP_anticodon"/>
    <property type="match status" value="1"/>
</dbReference>
<dbReference type="InterPro" id="IPR045864">
    <property type="entry name" value="aa-tRNA-synth_II/BPL/LPL"/>
</dbReference>
<dbReference type="GO" id="GO:0006433">
    <property type="term" value="P:prolyl-tRNA aminoacylation"/>
    <property type="evidence" value="ECO:0007669"/>
    <property type="project" value="InterPro"/>
</dbReference>
<keyword evidence="6" id="KW-0648">Protein biosynthesis</keyword>
<comment type="catalytic activity">
    <reaction evidence="9">
        <text>tRNA(Pro) + L-proline + ATP = L-prolyl-tRNA(Pro) + AMP + diphosphate</text>
        <dbReference type="Rhea" id="RHEA:14305"/>
        <dbReference type="Rhea" id="RHEA-COMP:9700"/>
        <dbReference type="Rhea" id="RHEA-COMP:9702"/>
        <dbReference type="ChEBI" id="CHEBI:30616"/>
        <dbReference type="ChEBI" id="CHEBI:33019"/>
        <dbReference type="ChEBI" id="CHEBI:60039"/>
        <dbReference type="ChEBI" id="CHEBI:78442"/>
        <dbReference type="ChEBI" id="CHEBI:78532"/>
        <dbReference type="ChEBI" id="CHEBI:456215"/>
        <dbReference type="EC" id="6.1.1.15"/>
    </reaction>
</comment>
<dbReference type="PANTHER" id="PTHR42753">
    <property type="entry name" value="MITOCHONDRIAL RIBOSOME PROTEIN L39/PROLYL-TRNA LIGASE FAMILY MEMBER"/>
    <property type="match status" value="1"/>
</dbReference>
<evidence type="ECO:0000256" key="4">
    <source>
        <dbReference type="ARBA" id="ARBA00022741"/>
    </source>
</evidence>